<dbReference type="KEGG" id="mrs:Murru_2936"/>
<dbReference type="AlphaFoldDB" id="G2PJK8"/>
<reference evidence="2" key="1">
    <citation type="submission" date="2011-08" db="EMBL/GenBank/DDBJ databases">
        <title>The complete genome of Muricauda ruestringensis DSM 13258.</title>
        <authorList>
            <person name="Lucas S."/>
            <person name="Han J."/>
            <person name="Lapidus A."/>
            <person name="Bruce D."/>
            <person name="Goodwin L."/>
            <person name="Pitluck S."/>
            <person name="Peters L."/>
            <person name="Kyrpides N."/>
            <person name="Mavromatis K."/>
            <person name="Ivanova N."/>
            <person name="Ovchinnikova G."/>
            <person name="Teshima H."/>
            <person name="Detter J.C."/>
            <person name="Tapia R."/>
            <person name="Han C."/>
            <person name="Land M."/>
            <person name="Hauser L."/>
            <person name="Markowitz V."/>
            <person name="Cheng J.-F."/>
            <person name="Hugenholtz P."/>
            <person name="Woyke T."/>
            <person name="Wu D."/>
            <person name="Spring S."/>
            <person name="Schroeder M."/>
            <person name="Brambilla E."/>
            <person name="Klenk H.-P."/>
            <person name="Eisen J.A."/>
        </authorList>
    </citation>
    <scope>NUCLEOTIDE SEQUENCE [LARGE SCALE GENOMIC DNA]</scope>
    <source>
        <strain evidence="2">DSM 13258 / LMG 19739 / B1</strain>
    </source>
</reference>
<proteinExistence type="predicted"/>
<evidence type="ECO:0000313" key="1">
    <source>
        <dbReference type="EMBL" id="AEM71958.1"/>
    </source>
</evidence>
<organism evidence="1 2">
    <name type="scientific">Allomuricauda ruestringensis (strain DSM 13258 / CIP 107369 / LMG 19739 / B1)</name>
    <name type="common">Muricauda ruestringensis</name>
    <dbReference type="NCBI Taxonomy" id="886377"/>
    <lineage>
        <taxon>Bacteria</taxon>
        <taxon>Pseudomonadati</taxon>
        <taxon>Bacteroidota</taxon>
        <taxon>Flavobacteriia</taxon>
        <taxon>Flavobacteriales</taxon>
        <taxon>Flavobacteriaceae</taxon>
        <taxon>Flagellimonas</taxon>
    </lineage>
</organism>
<evidence type="ECO:0000313" key="2">
    <source>
        <dbReference type="Proteomes" id="UP000008908"/>
    </source>
</evidence>
<reference evidence="1 2" key="2">
    <citation type="journal article" date="2012" name="Stand. Genomic Sci.">
        <title>Complete genome sequence of the facultatively anaerobic, appendaged bacterium Muricauda ruestringensis type strain (B1(T)).</title>
        <authorList>
            <person name="Huntemann M."/>
            <person name="Teshima H."/>
            <person name="Lapidus A."/>
            <person name="Nolan M."/>
            <person name="Lucas S."/>
            <person name="Hammon N."/>
            <person name="Deshpande S."/>
            <person name="Cheng J.F."/>
            <person name="Tapia R."/>
            <person name="Goodwin L.A."/>
            <person name="Pitluck S."/>
            <person name="Liolios K."/>
            <person name="Pagani I."/>
            <person name="Ivanova N."/>
            <person name="Mavromatis K."/>
            <person name="Mikhailova N."/>
            <person name="Pati A."/>
            <person name="Chen A."/>
            <person name="Palaniappan K."/>
            <person name="Land M."/>
            <person name="Hauser L."/>
            <person name="Pan C."/>
            <person name="Brambilla E.M."/>
            <person name="Rohde M."/>
            <person name="Spring S."/>
            <person name="Goker M."/>
            <person name="Detter J.C."/>
            <person name="Bristow J."/>
            <person name="Eisen J.A."/>
            <person name="Markowitz V."/>
            <person name="Hugenholtz P."/>
            <person name="Kyrpides N.C."/>
            <person name="Klenk H.P."/>
            <person name="Woyke T."/>
        </authorList>
    </citation>
    <scope>NUCLEOTIDE SEQUENCE [LARGE SCALE GENOMIC DNA]</scope>
    <source>
        <strain evidence="2">DSM 13258 / LMG 19739 / B1</strain>
    </source>
</reference>
<dbReference type="Proteomes" id="UP000008908">
    <property type="component" value="Chromosome"/>
</dbReference>
<gene>
    <name evidence="1" type="ordered locus">Murru_2936</name>
</gene>
<name>G2PJK8_ALLRU</name>
<accession>G2PJK8</accession>
<dbReference type="EMBL" id="CP002999">
    <property type="protein sequence ID" value="AEM71958.1"/>
    <property type="molecule type" value="Genomic_DNA"/>
</dbReference>
<dbReference type="HOGENOM" id="CLU_3101037_0_0_10"/>
<sequence length="51" mass="5922">MDLPVTQVKPREIGVFVDNLKRLLIKSEKNDNFSQPNRSKALAKMCFFIKI</sequence>
<keyword evidence="2" id="KW-1185">Reference proteome</keyword>
<protein>
    <submittedName>
        <fullName evidence="1">Uncharacterized protein</fullName>
    </submittedName>
</protein>